<dbReference type="PANTHER" id="PTHR43393:SF3">
    <property type="entry name" value="LYSINE DECARBOXYLASE-LIKE PROTEIN"/>
    <property type="match status" value="1"/>
</dbReference>
<gene>
    <name evidence="1" type="ORF">F8D52_04970</name>
</gene>
<evidence type="ECO:0008006" key="3">
    <source>
        <dbReference type="Google" id="ProtNLM"/>
    </source>
</evidence>
<dbReference type="Proteomes" id="UP000326384">
    <property type="component" value="Unassembled WGS sequence"/>
</dbReference>
<evidence type="ECO:0000313" key="2">
    <source>
        <dbReference type="Proteomes" id="UP000326384"/>
    </source>
</evidence>
<organism evidence="1 2">
    <name type="scientific">Chryseobacterium viscerum</name>
    <dbReference type="NCBI Taxonomy" id="1037377"/>
    <lineage>
        <taxon>Bacteria</taxon>
        <taxon>Pseudomonadati</taxon>
        <taxon>Bacteroidota</taxon>
        <taxon>Flavobacteriia</taxon>
        <taxon>Flavobacteriales</taxon>
        <taxon>Weeksellaceae</taxon>
        <taxon>Chryseobacterium group</taxon>
        <taxon>Chryseobacterium</taxon>
    </lineage>
</organism>
<dbReference type="PANTHER" id="PTHR43393">
    <property type="entry name" value="CYTOKININ RIBOSIDE 5'-MONOPHOSPHATE PHOSPHORIBOHYDROLASE"/>
    <property type="match status" value="1"/>
</dbReference>
<comment type="caution">
    <text evidence="1">The sequence shown here is derived from an EMBL/GenBank/DDBJ whole genome shotgun (WGS) entry which is preliminary data.</text>
</comment>
<dbReference type="Gene3D" id="3.40.50.450">
    <property type="match status" value="1"/>
</dbReference>
<sequence>MRNDKVKYACFFGGAQNDTKSSEYNESILIGELLIKRGYIIKNGGYRGLIEAVSIGGFTIGGTVEGYTCALWKNSVSNNFLTKKIECATLFERLEKLITNTDVFIIQKGGIGTMSELVLTLDFIRKLPKKERPKIYLIGNYWLKLKDFLLAMDMGDEINMLKIVNDFKQLRETI</sequence>
<reference evidence="1 2" key="1">
    <citation type="journal article" date="2019" name="Stand. Genomic Sci.">
        <title>Draft Whole-Genome Sequence of a Novel Chryseobacterium viscerum Strain Isolated from Fresh Water at Dripping Springs, New Mexico.</title>
        <authorList>
            <person name="Kyndt J.A."/>
            <person name="Moore T.C."/>
        </authorList>
    </citation>
    <scope>NUCLEOTIDE SEQUENCE [LARGE SCALE GENOMIC DNA]</scope>
    <source>
        <strain evidence="1 2">DPS</strain>
    </source>
</reference>
<proteinExistence type="predicted"/>
<protein>
    <recommendedName>
        <fullName evidence="3">LOG family protein</fullName>
    </recommendedName>
</protein>
<dbReference type="Pfam" id="PF18306">
    <property type="entry name" value="LDcluster4"/>
    <property type="match status" value="1"/>
</dbReference>
<dbReference type="SUPFAM" id="SSF102405">
    <property type="entry name" value="MCP/YpsA-like"/>
    <property type="match status" value="1"/>
</dbReference>
<evidence type="ECO:0000313" key="1">
    <source>
        <dbReference type="EMBL" id="KAB1231990.1"/>
    </source>
</evidence>
<accession>A0A5N4BUD5</accession>
<dbReference type="EMBL" id="VTPV01000002">
    <property type="protein sequence ID" value="KAB1231990.1"/>
    <property type="molecule type" value="Genomic_DNA"/>
</dbReference>
<dbReference type="RefSeq" id="WP_152289150.1">
    <property type="nucleotide sequence ID" value="NZ_VTPV01000002.1"/>
</dbReference>
<keyword evidence="2" id="KW-1185">Reference proteome</keyword>
<dbReference type="InterPro" id="IPR041164">
    <property type="entry name" value="LDcluster4"/>
</dbReference>
<dbReference type="InterPro" id="IPR052341">
    <property type="entry name" value="LOG_family_nucleotidases"/>
</dbReference>
<name>A0A5N4BUD5_9FLAO</name>